<protein>
    <submittedName>
        <fullName evidence="3">Uncharacterized protein LOC111113604</fullName>
    </submittedName>
</protein>
<feature type="region of interest" description="Disordered" evidence="1">
    <location>
        <begin position="130"/>
        <end position="158"/>
    </location>
</feature>
<evidence type="ECO:0000256" key="1">
    <source>
        <dbReference type="SAM" id="MobiDB-lite"/>
    </source>
</evidence>
<feature type="compositionally biased region" description="Polar residues" evidence="1">
    <location>
        <begin position="139"/>
        <end position="151"/>
    </location>
</feature>
<dbReference type="RefSeq" id="XP_022307606.1">
    <property type="nucleotide sequence ID" value="XM_022451898.1"/>
</dbReference>
<sequence>MKMLPTKSMRESTSTRTTSKLITTLMTTKRSLTSPRPIKRESTQMRCIKMGMTDKTTPSREMTSRPIKRGSTPIKEEMTKEMSIITPFREITSTRAMTSTTVGRVREMTKTIPTTEMVSERRVLDGVTLRRPSSKQKKGMSTTMKTRTSVPQEEEEEQNIMKEPEISGVLAWATVTTLALIVVAIKNLLKKVVDVIVPGDTKFHKIMTPNHHHSLPLLLHKVVWKCYDFTPHLHKPRTQNHQYQLQIPLLEQQQHLILP</sequence>
<name>A0A8B8BXM8_CRAVI</name>
<proteinExistence type="predicted"/>
<accession>A0A8B8BXM8</accession>
<organism evidence="2 3">
    <name type="scientific">Crassostrea virginica</name>
    <name type="common">Eastern oyster</name>
    <dbReference type="NCBI Taxonomy" id="6565"/>
    <lineage>
        <taxon>Eukaryota</taxon>
        <taxon>Metazoa</taxon>
        <taxon>Spiralia</taxon>
        <taxon>Lophotrochozoa</taxon>
        <taxon>Mollusca</taxon>
        <taxon>Bivalvia</taxon>
        <taxon>Autobranchia</taxon>
        <taxon>Pteriomorphia</taxon>
        <taxon>Ostreida</taxon>
        <taxon>Ostreoidea</taxon>
        <taxon>Ostreidae</taxon>
        <taxon>Crassostrea</taxon>
    </lineage>
</organism>
<gene>
    <name evidence="3" type="primary">LOC111113604</name>
</gene>
<dbReference type="GeneID" id="111113604"/>
<dbReference type="KEGG" id="cvn:111113604"/>
<dbReference type="AlphaFoldDB" id="A0A8B8BXM8"/>
<dbReference type="Proteomes" id="UP000694844">
    <property type="component" value="Chromosome 9"/>
</dbReference>
<evidence type="ECO:0000313" key="2">
    <source>
        <dbReference type="Proteomes" id="UP000694844"/>
    </source>
</evidence>
<reference evidence="3" key="1">
    <citation type="submission" date="2025-08" db="UniProtKB">
        <authorList>
            <consortium name="RefSeq"/>
        </authorList>
    </citation>
    <scope>IDENTIFICATION</scope>
    <source>
        <tissue evidence="3">Whole sample</tissue>
    </source>
</reference>
<evidence type="ECO:0000313" key="3">
    <source>
        <dbReference type="RefSeq" id="XP_022307606.1"/>
    </source>
</evidence>
<keyword evidence="2" id="KW-1185">Reference proteome</keyword>